<gene>
    <name evidence="3" type="ORF">BaRGS_00029639</name>
</gene>
<dbReference type="AlphaFoldDB" id="A0ABD0JVN7"/>
<feature type="region of interest" description="Disordered" evidence="2">
    <location>
        <begin position="65"/>
        <end position="84"/>
    </location>
</feature>
<dbReference type="PANTHER" id="PTHR21255">
    <property type="entry name" value="T-COMPLEX-ASSOCIATED-TESTIS-EXPRESSED 1/ DYNEIN LIGHT CHAIN"/>
    <property type="match status" value="1"/>
</dbReference>
<feature type="compositionally biased region" description="Polar residues" evidence="2">
    <location>
        <begin position="9"/>
        <end position="28"/>
    </location>
</feature>
<dbReference type="InterPro" id="IPR038586">
    <property type="entry name" value="Tctex-1-like_sf"/>
</dbReference>
<organism evidence="3 4">
    <name type="scientific">Batillaria attramentaria</name>
    <dbReference type="NCBI Taxonomy" id="370345"/>
    <lineage>
        <taxon>Eukaryota</taxon>
        <taxon>Metazoa</taxon>
        <taxon>Spiralia</taxon>
        <taxon>Lophotrochozoa</taxon>
        <taxon>Mollusca</taxon>
        <taxon>Gastropoda</taxon>
        <taxon>Caenogastropoda</taxon>
        <taxon>Sorbeoconcha</taxon>
        <taxon>Cerithioidea</taxon>
        <taxon>Batillariidae</taxon>
        <taxon>Batillaria</taxon>
    </lineage>
</organism>
<dbReference type="Gene3D" id="3.30.1140.40">
    <property type="entry name" value="Tctex-1"/>
    <property type="match status" value="1"/>
</dbReference>
<sequence length="199" mass="21722">MEKFPARRQGNQWRQAGPSSLRTSGATFANKTGTGLIGTTGTGVSPGFETLAVPDKNMTSIAGSASQALRRPPHVGNAFGRRSNKTSVSEADKLFKLKLVEKCAEQVMSDMLREVTYDSNACRDMSPEVASAILEKIKQFSLQQYKLVCVVSLGSLKEKPGVQFGSRCLWNKDTDNFVSVRYSNGSVYAVAMIFGLYFD</sequence>
<protein>
    <recommendedName>
        <fullName evidence="5">Dynein light chain</fullName>
    </recommendedName>
</protein>
<accession>A0ABD0JVN7</accession>
<evidence type="ECO:0000313" key="4">
    <source>
        <dbReference type="Proteomes" id="UP001519460"/>
    </source>
</evidence>
<feature type="region of interest" description="Disordered" evidence="2">
    <location>
        <begin position="1"/>
        <end position="28"/>
    </location>
</feature>
<proteinExistence type="inferred from homology"/>
<evidence type="ECO:0000256" key="2">
    <source>
        <dbReference type="SAM" id="MobiDB-lite"/>
    </source>
</evidence>
<dbReference type="Proteomes" id="UP001519460">
    <property type="component" value="Unassembled WGS sequence"/>
</dbReference>
<evidence type="ECO:0008006" key="5">
    <source>
        <dbReference type="Google" id="ProtNLM"/>
    </source>
</evidence>
<evidence type="ECO:0000313" key="3">
    <source>
        <dbReference type="EMBL" id="KAK7479121.1"/>
    </source>
</evidence>
<reference evidence="3 4" key="1">
    <citation type="journal article" date="2023" name="Sci. Data">
        <title>Genome assembly of the Korean intertidal mud-creeper Batillaria attramentaria.</title>
        <authorList>
            <person name="Patra A.K."/>
            <person name="Ho P.T."/>
            <person name="Jun S."/>
            <person name="Lee S.J."/>
            <person name="Kim Y."/>
            <person name="Won Y.J."/>
        </authorList>
    </citation>
    <scope>NUCLEOTIDE SEQUENCE [LARGE SCALE GENOMIC DNA]</scope>
    <source>
        <strain evidence="3">Wonlab-2016</strain>
    </source>
</reference>
<dbReference type="EMBL" id="JACVVK020000310">
    <property type="protein sequence ID" value="KAK7479121.1"/>
    <property type="molecule type" value="Genomic_DNA"/>
</dbReference>
<keyword evidence="4" id="KW-1185">Reference proteome</keyword>
<name>A0ABD0JVN7_9CAEN</name>
<dbReference type="InterPro" id="IPR005334">
    <property type="entry name" value="Tctex-1-like"/>
</dbReference>
<comment type="similarity">
    <text evidence="1">Belongs to the dynein light chain Tctex-type family.</text>
</comment>
<evidence type="ECO:0000256" key="1">
    <source>
        <dbReference type="ARBA" id="ARBA00005361"/>
    </source>
</evidence>
<dbReference type="CDD" id="cd21451">
    <property type="entry name" value="DLC-like_TCTEX1D"/>
    <property type="match status" value="1"/>
</dbReference>
<dbReference type="PANTHER" id="PTHR21255:SF23">
    <property type="entry name" value="DYNEIN LIGHT CHAIN"/>
    <property type="match status" value="1"/>
</dbReference>
<dbReference type="Pfam" id="PF03645">
    <property type="entry name" value="Tctex-1"/>
    <property type="match status" value="1"/>
</dbReference>
<comment type="caution">
    <text evidence="3">The sequence shown here is derived from an EMBL/GenBank/DDBJ whole genome shotgun (WGS) entry which is preliminary data.</text>
</comment>